<dbReference type="SUPFAM" id="SSF53901">
    <property type="entry name" value="Thiolase-like"/>
    <property type="match status" value="2"/>
</dbReference>
<keyword evidence="6" id="KW-1185">Reference proteome</keyword>
<dbReference type="RefSeq" id="WP_202655752.1">
    <property type="nucleotide sequence ID" value="NZ_JAESWB010000340.1"/>
</dbReference>
<evidence type="ECO:0000313" key="6">
    <source>
        <dbReference type="Proteomes" id="UP000623967"/>
    </source>
</evidence>
<evidence type="ECO:0000313" key="5">
    <source>
        <dbReference type="EMBL" id="MBL4954514.1"/>
    </source>
</evidence>
<evidence type="ECO:0000259" key="3">
    <source>
        <dbReference type="Pfam" id="PF08541"/>
    </source>
</evidence>
<dbReference type="Proteomes" id="UP000623967">
    <property type="component" value="Unassembled WGS sequence"/>
</dbReference>
<dbReference type="InterPro" id="IPR013747">
    <property type="entry name" value="ACP_syn_III_C"/>
</dbReference>
<dbReference type="PANTHER" id="PTHR34069">
    <property type="entry name" value="3-OXOACYL-[ACYL-CARRIER-PROTEIN] SYNTHASE 3"/>
    <property type="match status" value="1"/>
</dbReference>
<dbReference type="InterPro" id="IPR013751">
    <property type="entry name" value="ACP_syn_III_N"/>
</dbReference>
<proteinExistence type="predicted"/>
<gene>
    <name evidence="5" type="ORF">JK635_20345</name>
</gene>
<dbReference type="Pfam" id="PF08541">
    <property type="entry name" value="ACP_syn_III_C"/>
    <property type="match status" value="1"/>
</dbReference>
<dbReference type="CDD" id="cd00827">
    <property type="entry name" value="init_cond_enzymes"/>
    <property type="match status" value="1"/>
</dbReference>
<accession>A0ABS1TTZ6</accession>
<dbReference type="EMBL" id="JAESWB010000340">
    <property type="protein sequence ID" value="MBL4954514.1"/>
    <property type="molecule type" value="Genomic_DNA"/>
</dbReference>
<evidence type="ECO:0000256" key="2">
    <source>
        <dbReference type="ARBA" id="ARBA00023315"/>
    </source>
</evidence>
<keyword evidence="2" id="KW-0012">Acyltransferase</keyword>
<dbReference type="InterPro" id="IPR016039">
    <property type="entry name" value="Thiolase-like"/>
</dbReference>
<feature type="domain" description="Beta-ketoacyl-[acyl-carrier-protein] synthase III N-terminal" evidence="4">
    <location>
        <begin position="109"/>
        <end position="190"/>
    </location>
</feature>
<dbReference type="Pfam" id="PF08545">
    <property type="entry name" value="ACP_syn_III"/>
    <property type="match status" value="1"/>
</dbReference>
<organism evidence="5 6">
    <name type="scientific">Neobacillus paridis</name>
    <dbReference type="NCBI Taxonomy" id="2803862"/>
    <lineage>
        <taxon>Bacteria</taxon>
        <taxon>Bacillati</taxon>
        <taxon>Bacillota</taxon>
        <taxon>Bacilli</taxon>
        <taxon>Bacillales</taxon>
        <taxon>Bacillaceae</taxon>
        <taxon>Neobacillus</taxon>
    </lineage>
</organism>
<dbReference type="NCBIfam" id="NF005308">
    <property type="entry name" value="PRK06840.1"/>
    <property type="match status" value="1"/>
</dbReference>
<sequence length="354" mass="38783">MVLHIGIVSTGIYLPEEFLTGKKIAELAGLPVAVVEEKMGIRKKYLPGAQDHTCQMGIIAAKKAIAKAGIDPLEIDLVIYIGEEHKEYPVWTAGIKLQEEVGALNAWAFDVALRCGTTVMALKVAKSMMLADPSIRTVLLAGGYRNVDFLDYENPRSRFMFNLGAGGGAILLQKDVDKNLLLETEIITDGSFSEDVVVVAGGTKNPITKEALDRRLNKLDVLDPEGMKQRLEQKSMGNFLKVIRESLRKSGYSEADLSYLAILHMKKSAHEYVLKELGLSEEQSIYLEDYGHIGQIDQILSLELALEQGKIKDGDVVVLVSAGIGYAWGATTIKWGKGDGNGECVHEKSAFAEW</sequence>
<dbReference type="Gene3D" id="3.40.47.10">
    <property type="match status" value="1"/>
</dbReference>
<protein>
    <submittedName>
        <fullName evidence="5">3-oxoacyl-ACP synthase</fullName>
    </submittedName>
</protein>
<comment type="caution">
    <text evidence="5">The sequence shown here is derived from an EMBL/GenBank/DDBJ whole genome shotgun (WGS) entry which is preliminary data.</text>
</comment>
<dbReference type="PANTHER" id="PTHR34069:SF2">
    <property type="entry name" value="BETA-KETOACYL-[ACYL-CARRIER-PROTEIN] SYNTHASE III"/>
    <property type="match status" value="1"/>
</dbReference>
<evidence type="ECO:0000256" key="1">
    <source>
        <dbReference type="ARBA" id="ARBA00022679"/>
    </source>
</evidence>
<name>A0ABS1TTZ6_9BACI</name>
<keyword evidence="1" id="KW-0808">Transferase</keyword>
<feature type="domain" description="Beta-ketoacyl-[acyl-carrier-protein] synthase III C-terminal" evidence="3">
    <location>
        <begin position="247"/>
        <end position="335"/>
    </location>
</feature>
<evidence type="ECO:0000259" key="4">
    <source>
        <dbReference type="Pfam" id="PF08545"/>
    </source>
</evidence>
<reference evidence="5 6" key="1">
    <citation type="submission" date="2021-01" db="EMBL/GenBank/DDBJ databases">
        <title>Genome public.</title>
        <authorList>
            <person name="Liu C."/>
            <person name="Sun Q."/>
        </authorList>
    </citation>
    <scope>NUCLEOTIDE SEQUENCE [LARGE SCALE GENOMIC DNA]</scope>
    <source>
        <strain evidence="5 6">YIM B02564</strain>
    </source>
</reference>